<evidence type="ECO:0000313" key="1">
    <source>
        <dbReference type="EMBL" id="KAF2557433.1"/>
    </source>
</evidence>
<dbReference type="EMBL" id="QGKW02001940">
    <property type="protein sequence ID" value="KAF2557433.1"/>
    <property type="molecule type" value="Genomic_DNA"/>
</dbReference>
<sequence>MFVPEDGLFFFGHRVIKLGIVLSRTAPCTMQMHVCVFVRRLRLTARLYIDVLDFSFFFIFRDRHYMKCGY</sequence>
<protein>
    <submittedName>
        <fullName evidence="1">Uncharacterized protein</fullName>
    </submittedName>
</protein>
<gene>
    <name evidence="1" type="ORF">F2Q68_00016799</name>
</gene>
<accession>A0A8S9HHG0</accession>
<evidence type="ECO:0000313" key="2">
    <source>
        <dbReference type="Proteomes" id="UP000712281"/>
    </source>
</evidence>
<reference evidence="1" key="1">
    <citation type="submission" date="2019-12" db="EMBL/GenBank/DDBJ databases">
        <title>Genome sequencing and annotation of Brassica cretica.</title>
        <authorList>
            <person name="Studholme D.J."/>
            <person name="Sarris P.F."/>
        </authorList>
    </citation>
    <scope>NUCLEOTIDE SEQUENCE</scope>
    <source>
        <strain evidence="1">PFS-001/15</strain>
        <tissue evidence="1">Leaf</tissue>
    </source>
</reference>
<comment type="caution">
    <text evidence="1">The sequence shown here is derived from an EMBL/GenBank/DDBJ whole genome shotgun (WGS) entry which is preliminary data.</text>
</comment>
<dbReference type="Proteomes" id="UP000712281">
    <property type="component" value="Unassembled WGS sequence"/>
</dbReference>
<organism evidence="1 2">
    <name type="scientific">Brassica cretica</name>
    <name type="common">Mustard</name>
    <dbReference type="NCBI Taxonomy" id="69181"/>
    <lineage>
        <taxon>Eukaryota</taxon>
        <taxon>Viridiplantae</taxon>
        <taxon>Streptophyta</taxon>
        <taxon>Embryophyta</taxon>
        <taxon>Tracheophyta</taxon>
        <taxon>Spermatophyta</taxon>
        <taxon>Magnoliopsida</taxon>
        <taxon>eudicotyledons</taxon>
        <taxon>Gunneridae</taxon>
        <taxon>Pentapetalae</taxon>
        <taxon>rosids</taxon>
        <taxon>malvids</taxon>
        <taxon>Brassicales</taxon>
        <taxon>Brassicaceae</taxon>
        <taxon>Brassiceae</taxon>
        <taxon>Brassica</taxon>
    </lineage>
</organism>
<dbReference type="AlphaFoldDB" id="A0A8S9HHG0"/>
<name>A0A8S9HHG0_BRACR</name>
<proteinExistence type="predicted"/>